<dbReference type="GO" id="GO:0004497">
    <property type="term" value="F:monooxygenase activity"/>
    <property type="evidence" value="ECO:0007669"/>
    <property type="project" value="UniProtKB-KW"/>
</dbReference>
<comment type="similarity">
    <text evidence="3 10">Belongs to the cytochrome P450 family.</text>
</comment>
<evidence type="ECO:0000256" key="8">
    <source>
        <dbReference type="ARBA" id="ARBA00023033"/>
    </source>
</evidence>
<evidence type="ECO:0000256" key="2">
    <source>
        <dbReference type="ARBA" id="ARBA00005179"/>
    </source>
</evidence>
<dbReference type="PRINTS" id="PR00463">
    <property type="entry name" value="EP450I"/>
</dbReference>
<organism evidence="12 13">
    <name type="scientific">Tetrapyrgos nigripes</name>
    <dbReference type="NCBI Taxonomy" id="182062"/>
    <lineage>
        <taxon>Eukaryota</taxon>
        <taxon>Fungi</taxon>
        <taxon>Dikarya</taxon>
        <taxon>Basidiomycota</taxon>
        <taxon>Agaricomycotina</taxon>
        <taxon>Agaricomycetes</taxon>
        <taxon>Agaricomycetidae</taxon>
        <taxon>Agaricales</taxon>
        <taxon>Marasmiineae</taxon>
        <taxon>Marasmiaceae</taxon>
        <taxon>Tetrapyrgos</taxon>
    </lineage>
</organism>
<dbReference type="PROSITE" id="PS00086">
    <property type="entry name" value="CYTOCHROME_P450"/>
    <property type="match status" value="1"/>
</dbReference>
<dbReference type="InterPro" id="IPR002401">
    <property type="entry name" value="Cyt_P450_E_grp-I"/>
</dbReference>
<keyword evidence="13" id="KW-1185">Reference proteome</keyword>
<dbReference type="InterPro" id="IPR017972">
    <property type="entry name" value="Cyt_P450_CS"/>
</dbReference>
<dbReference type="GO" id="GO:0016705">
    <property type="term" value="F:oxidoreductase activity, acting on paired donors, with incorporation or reduction of molecular oxygen"/>
    <property type="evidence" value="ECO:0007669"/>
    <property type="project" value="InterPro"/>
</dbReference>
<dbReference type="PANTHER" id="PTHR46300:SF7">
    <property type="entry name" value="P450, PUTATIVE (EUROFUNG)-RELATED"/>
    <property type="match status" value="1"/>
</dbReference>
<sequence>MPGNYISNILALLVSIFILKRLAQYRRRLPPGPPAYPIIGNVLDIPSEGEWIKYRDMSREYGSDVIHLNMCGTPLIVLNSLETATELLHKRSSNYSDRPRFTMLNELVGFTWHLAFMPYGKEWRKARKVFHQELNPRALLQYRPVMVSATQKLLVLLLEKPEDFLNHLRFMAGTTILSMAYSIDAQAENDPYVKIAEESLHAMACTANAGSYLVDQIPILKHVPNWFPGSGFKAQAKQWNKVVSAMPVITFDSVKQAMTKGNFVPSIASRSLERLASESSTNIDHLEAERVLKGVLASMYAAGSDTTVSALGTFILALVRNPEVQKKGQMAIDEVVGLDRLPDFSDFGSIPYLDAILREVLRWIPVTPLSIPYRSIEDDEYKGYYIPAGATVVGNSWAILHDESIYGPNTHLFNPERFLKDGFLDASVAFPDAAFGFGKRQCPGNEMALSSIWIAITCILACFDVTKAVDEDGKVVEPSGEYTSGMLGYPLPFKCSIKPRSQRVKEMIHSLRELHAM</sequence>
<dbReference type="OrthoDB" id="2789670at2759"/>
<comment type="caution">
    <text evidence="12">The sequence shown here is derived from an EMBL/GenBank/DDBJ whole genome shotgun (WGS) entry which is preliminary data.</text>
</comment>
<dbReference type="AlphaFoldDB" id="A0A8H5FQC8"/>
<gene>
    <name evidence="12" type="ORF">D9758_011875</name>
</gene>
<feature type="binding site" description="axial binding residue" evidence="9">
    <location>
        <position position="442"/>
    </location>
    <ligand>
        <name>heme</name>
        <dbReference type="ChEBI" id="CHEBI:30413"/>
    </ligand>
    <ligandPart>
        <name>Fe</name>
        <dbReference type="ChEBI" id="CHEBI:18248"/>
    </ligandPart>
</feature>
<dbReference type="InterPro" id="IPR036396">
    <property type="entry name" value="Cyt_P450_sf"/>
</dbReference>
<dbReference type="Pfam" id="PF00067">
    <property type="entry name" value="p450"/>
    <property type="match status" value="1"/>
</dbReference>
<evidence type="ECO:0000256" key="5">
    <source>
        <dbReference type="ARBA" id="ARBA00022723"/>
    </source>
</evidence>
<keyword evidence="8 10" id="KW-0503">Monooxygenase</keyword>
<feature type="signal peptide" evidence="11">
    <location>
        <begin position="1"/>
        <end position="23"/>
    </location>
</feature>
<dbReference type="Proteomes" id="UP000559256">
    <property type="component" value="Unassembled WGS sequence"/>
</dbReference>
<dbReference type="EMBL" id="JAACJM010000108">
    <property type="protein sequence ID" value="KAF5345745.1"/>
    <property type="molecule type" value="Genomic_DNA"/>
</dbReference>
<dbReference type="CDD" id="cd11065">
    <property type="entry name" value="CYP64-like"/>
    <property type="match status" value="1"/>
</dbReference>
<dbReference type="InterPro" id="IPR001128">
    <property type="entry name" value="Cyt_P450"/>
</dbReference>
<name>A0A8H5FQC8_9AGAR</name>
<evidence type="ECO:0000256" key="10">
    <source>
        <dbReference type="RuleBase" id="RU000461"/>
    </source>
</evidence>
<evidence type="ECO:0000256" key="6">
    <source>
        <dbReference type="ARBA" id="ARBA00023002"/>
    </source>
</evidence>
<evidence type="ECO:0000256" key="7">
    <source>
        <dbReference type="ARBA" id="ARBA00023004"/>
    </source>
</evidence>
<evidence type="ECO:0008006" key="14">
    <source>
        <dbReference type="Google" id="ProtNLM"/>
    </source>
</evidence>
<keyword evidence="5 9" id="KW-0479">Metal-binding</keyword>
<evidence type="ECO:0000256" key="9">
    <source>
        <dbReference type="PIRSR" id="PIRSR602401-1"/>
    </source>
</evidence>
<dbReference type="PRINTS" id="PR00385">
    <property type="entry name" value="P450"/>
</dbReference>
<keyword evidence="7 9" id="KW-0408">Iron</keyword>
<dbReference type="GO" id="GO:0005506">
    <property type="term" value="F:iron ion binding"/>
    <property type="evidence" value="ECO:0007669"/>
    <property type="project" value="InterPro"/>
</dbReference>
<keyword evidence="11" id="KW-0732">Signal</keyword>
<evidence type="ECO:0000313" key="12">
    <source>
        <dbReference type="EMBL" id="KAF5345745.1"/>
    </source>
</evidence>
<comment type="pathway">
    <text evidence="2">Secondary metabolite biosynthesis.</text>
</comment>
<keyword evidence="4 9" id="KW-0349">Heme</keyword>
<keyword evidence="6 10" id="KW-0560">Oxidoreductase</keyword>
<evidence type="ECO:0000256" key="3">
    <source>
        <dbReference type="ARBA" id="ARBA00010617"/>
    </source>
</evidence>
<evidence type="ECO:0000256" key="1">
    <source>
        <dbReference type="ARBA" id="ARBA00001971"/>
    </source>
</evidence>
<accession>A0A8H5FQC8</accession>
<evidence type="ECO:0000256" key="4">
    <source>
        <dbReference type="ARBA" id="ARBA00022617"/>
    </source>
</evidence>
<comment type="cofactor">
    <cofactor evidence="1 9">
        <name>heme</name>
        <dbReference type="ChEBI" id="CHEBI:30413"/>
    </cofactor>
</comment>
<dbReference type="Gene3D" id="1.10.630.10">
    <property type="entry name" value="Cytochrome P450"/>
    <property type="match status" value="1"/>
</dbReference>
<dbReference type="GO" id="GO:0020037">
    <property type="term" value="F:heme binding"/>
    <property type="evidence" value="ECO:0007669"/>
    <property type="project" value="InterPro"/>
</dbReference>
<evidence type="ECO:0000313" key="13">
    <source>
        <dbReference type="Proteomes" id="UP000559256"/>
    </source>
</evidence>
<feature type="chain" id="PRO_5034937827" description="Cytochrome P450" evidence="11">
    <location>
        <begin position="24"/>
        <end position="517"/>
    </location>
</feature>
<reference evidence="12 13" key="1">
    <citation type="journal article" date="2020" name="ISME J.">
        <title>Uncovering the hidden diversity of litter-decomposition mechanisms in mushroom-forming fungi.</title>
        <authorList>
            <person name="Floudas D."/>
            <person name="Bentzer J."/>
            <person name="Ahren D."/>
            <person name="Johansson T."/>
            <person name="Persson P."/>
            <person name="Tunlid A."/>
        </authorList>
    </citation>
    <scope>NUCLEOTIDE SEQUENCE [LARGE SCALE GENOMIC DNA]</scope>
    <source>
        <strain evidence="12 13">CBS 291.85</strain>
    </source>
</reference>
<dbReference type="PANTHER" id="PTHR46300">
    <property type="entry name" value="P450, PUTATIVE (EUROFUNG)-RELATED-RELATED"/>
    <property type="match status" value="1"/>
</dbReference>
<dbReference type="SUPFAM" id="SSF48264">
    <property type="entry name" value="Cytochrome P450"/>
    <property type="match status" value="1"/>
</dbReference>
<protein>
    <recommendedName>
        <fullName evidence="14">Cytochrome P450</fullName>
    </recommendedName>
</protein>
<evidence type="ECO:0000256" key="11">
    <source>
        <dbReference type="SAM" id="SignalP"/>
    </source>
</evidence>
<proteinExistence type="inferred from homology"/>
<dbReference type="InterPro" id="IPR050364">
    <property type="entry name" value="Cytochrome_P450_fung"/>
</dbReference>